<dbReference type="PROSITE" id="PS50110">
    <property type="entry name" value="RESPONSE_REGULATORY"/>
    <property type="match status" value="1"/>
</dbReference>
<keyword evidence="3" id="KW-0963">Cytoplasm</keyword>
<dbReference type="GO" id="GO:0003700">
    <property type="term" value="F:DNA-binding transcription factor activity"/>
    <property type="evidence" value="ECO:0007669"/>
    <property type="project" value="InterPro"/>
</dbReference>
<dbReference type="EMBL" id="FUXA01000005">
    <property type="protein sequence ID" value="SJZ48641.1"/>
    <property type="molecule type" value="Genomic_DNA"/>
</dbReference>
<evidence type="ECO:0000259" key="12">
    <source>
        <dbReference type="PROSITE" id="PS50110"/>
    </source>
</evidence>
<proteinExistence type="predicted"/>
<evidence type="ECO:0000256" key="5">
    <source>
        <dbReference type="ARBA" id="ARBA00023012"/>
    </source>
</evidence>
<keyword evidence="5" id="KW-0902">Two-component regulatory system</keyword>
<keyword evidence="7" id="KW-0238">DNA-binding</keyword>
<dbReference type="RefSeq" id="WP_078786313.1">
    <property type="nucleotide sequence ID" value="NZ_FMTO01000005.1"/>
</dbReference>
<dbReference type="PANTHER" id="PTHR42713:SF3">
    <property type="entry name" value="TRANSCRIPTIONAL REGULATORY PROTEIN HPTR"/>
    <property type="match status" value="1"/>
</dbReference>
<dbReference type="GO" id="GO:0043565">
    <property type="term" value="F:sequence-specific DNA binding"/>
    <property type="evidence" value="ECO:0007669"/>
    <property type="project" value="InterPro"/>
</dbReference>
<comment type="subcellular location">
    <subcellularLocation>
        <location evidence="1">Cytoplasm</location>
    </subcellularLocation>
</comment>
<dbReference type="SUPFAM" id="SSF52172">
    <property type="entry name" value="CheY-like"/>
    <property type="match status" value="1"/>
</dbReference>
<dbReference type="InterPro" id="IPR011006">
    <property type="entry name" value="CheY-like_superfamily"/>
</dbReference>
<keyword evidence="8" id="KW-0804">Transcription</keyword>
<keyword evidence="6" id="KW-0805">Transcription regulation</keyword>
<dbReference type="GO" id="GO:0005737">
    <property type="term" value="C:cytoplasm"/>
    <property type="evidence" value="ECO:0007669"/>
    <property type="project" value="UniProtKB-SubCell"/>
</dbReference>
<dbReference type="InterPro" id="IPR018060">
    <property type="entry name" value="HTH_AraC"/>
</dbReference>
<evidence type="ECO:0000256" key="10">
    <source>
        <dbReference type="PROSITE-ProRule" id="PRU00169"/>
    </source>
</evidence>
<gene>
    <name evidence="13" type="ORF">SAMN02745110_00620</name>
</gene>
<dbReference type="PANTHER" id="PTHR42713">
    <property type="entry name" value="HISTIDINE KINASE-RELATED"/>
    <property type="match status" value="1"/>
</dbReference>
<dbReference type="InterPro" id="IPR051552">
    <property type="entry name" value="HptR"/>
</dbReference>
<evidence type="ECO:0000313" key="13">
    <source>
        <dbReference type="EMBL" id="SJZ48641.1"/>
    </source>
</evidence>
<dbReference type="InterPro" id="IPR001789">
    <property type="entry name" value="Sig_transdc_resp-reg_receiver"/>
</dbReference>
<dbReference type="InterPro" id="IPR009057">
    <property type="entry name" value="Homeodomain-like_sf"/>
</dbReference>
<evidence type="ECO:0000313" key="14">
    <source>
        <dbReference type="Proteomes" id="UP000189857"/>
    </source>
</evidence>
<accession>A0A1T4L224</accession>
<dbReference type="GO" id="GO:0000160">
    <property type="term" value="P:phosphorelay signal transduction system"/>
    <property type="evidence" value="ECO:0007669"/>
    <property type="project" value="UniProtKB-KW"/>
</dbReference>
<feature type="domain" description="Response regulatory" evidence="12">
    <location>
        <begin position="3"/>
        <end position="120"/>
    </location>
</feature>
<keyword evidence="4 10" id="KW-0597">Phosphoprotein</keyword>
<evidence type="ECO:0000256" key="1">
    <source>
        <dbReference type="ARBA" id="ARBA00004496"/>
    </source>
</evidence>
<feature type="domain" description="HTH araC/xylS-type" evidence="11">
    <location>
        <begin position="456"/>
        <end position="555"/>
    </location>
</feature>
<evidence type="ECO:0000256" key="2">
    <source>
        <dbReference type="ARBA" id="ARBA00018672"/>
    </source>
</evidence>
<organism evidence="13 14">
    <name type="scientific">Eubacterium ruminantium</name>
    <dbReference type="NCBI Taxonomy" id="42322"/>
    <lineage>
        <taxon>Bacteria</taxon>
        <taxon>Bacillati</taxon>
        <taxon>Bacillota</taxon>
        <taxon>Clostridia</taxon>
        <taxon>Eubacteriales</taxon>
        <taxon>Eubacteriaceae</taxon>
        <taxon>Eubacterium</taxon>
    </lineage>
</organism>
<dbReference type="InterPro" id="IPR020449">
    <property type="entry name" value="Tscrpt_reg_AraC-type_HTH"/>
</dbReference>
<dbReference type="CDD" id="cd17536">
    <property type="entry name" value="REC_YesN-like"/>
    <property type="match status" value="1"/>
</dbReference>
<dbReference type="SMART" id="SM00342">
    <property type="entry name" value="HTH_ARAC"/>
    <property type="match status" value="1"/>
</dbReference>
<dbReference type="Pfam" id="PF00072">
    <property type="entry name" value="Response_reg"/>
    <property type="match status" value="1"/>
</dbReference>
<feature type="modified residue" description="4-aspartylphosphate" evidence="10">
    <location>
        <position position="55"/>
    </location>
</feature>
<reference evidence="13 14" key="1">
    <citation type="submission" date="2017-02" db="EMBL/GenBank/DDBJ databases">
        <authorList>
            <person name="Peterson S.W."/>
        </authorList>
    </citation>
    <scope>NUCLEOTIDE SEQUENCE [LARGE SCALE GENOMIC DNA]</scope>
    <source>
        <strain evidence="13 14">ATCC 17233</strain>
    </source>
</reference>
<dbReference type="AlphaFoldDB" id="A0A1T4L224"/>
<dbReference type="Gene3D" id="3.40.50.2300">
    <property type="match status" value="1"/>
</dbReference>
<protein>
    <recommendedName>
        <fullName evidence="2">Stage 0 sporulation protein A homolog</fullName>
    </recommendedName>
</protein>
<evidence type="ECO:0000259" key="11">
    <source>
        <dbReference type="PROSITE" id="PS01124"/>
    </source>
</evidence>
<evidence type="ECO:0000256" key="9">
    <source>
        <dbReference type="ARBA" id="ARBA00024867"/>
    </source>
</evidence>
<dbReference type="PRINTS" id="PR00032">
    <property type="entry name" value="HTHARAC"/>
</dbReference>
<evidence type="ECO:0000256" key="4">
    <source>
        <dbReference type="ARBA" id="ARBA00022553"/>
    </source>
</evidence>
<name>A0A1T4L224_9FIRM</name>
<evidence type="ECO:0000256" key="6">
    <source>
        <dbReference type="ARBA" id="ARBA00023015"/>
    </source>
</evidence>
<dbReference type="Proteomes" id="UP000189857">
    <property type="component" value="Unassembled WGS sequence"/>
</dbReference>
<dbReference type="Gene3D" id="1.10.10.60">
    <property type="entry name" value="Homeodomain-like"/>
    <property type="match status" value="2"/>
</dbReference>
<dbReference type="SMART" id="SM00448">
    <property type="entry name" value="REC"/>
    <property type="match status" value="1"/>
</dbReference>
<evidence type="ECO:0000256" key="7">
    <source>
        <dbReference type="ARBA" id="ARBA00023125"/>
    </source>
</evidence>
<evidence type="ECO:0000256" key="8">
    <source>
        <dbReference type="ARBA" id="ARBA00023163"/>
    </source>
</evidence>
<keyword evidence="14" id="KW-1185">Reference proteome</keyword>
<sequence>MIKVFLVEDEFAIREGIKKSVNWEEHGFTLVGEAGDGEIAFPKILKTRPDILITDIRMPFMDGLELARVVKAEIPDIRILVLSGYDDFNYAKEAISIGVDEYILKPVSGDNLLQELGKISDVISSRKKEEKARQKYMKDMEEIRILERQKFMHDMINGKISVQESIATGKELGIDITAPFYSIILIQVFPKEPDKIDANEYSGVSEEIYGKIKEIYDGESHVYPYEQVGDVLCLLEKADSINEIEENINNIIANMKSLMDNYKDNIYFISIGKIVERIRDVNISYADANRKFAERYMCEDSFVFCGDDFPVSGRFGEEIDKDAIGPEDFDLSKLDIGAIDIRMISKKTIFHFLRSGTLSEVDDLVDEYFESIGKEATESTIIRQYVLVESLLSSAALLESLGVDKEKSSEILGDLSETIKDVDSSDRAREYISTLLKKVIEYRNKISDKKYTEVIDKAKKYIQENYQNDEMSLQSVALNVNISSNHFSTIFRKETGETFIDYLTTVRMDRAKELLTCTAVKTSEIGFEVGYKDPHYFSYIFKKTQGISPKEYRRVKKES</sequence>
<dbReference type="OrthoDB" id="9794370at2"/>
<dbReference type="PROSITE" id="PS01124">
    <property type="entry name" value="HTH_ARAC_FAMILY_2"/>
    <property type="match status" value="1"/>
</dbReference>
<dbReference type="Pfam" id="PF12833">
    <property type="entry name" value="HTH_18"/>
    <property type="match status" value="1"/>
</dbReference>
<evidence type="ECO:0000256" key="3">
    <source>
        <dbReference type="ARBA" id="ARBA00022490"/>
    </source>
</evidence>
<comment type="function">
    <text evidence="9">May play the central regulatory role in sporulation. It may be an element of the effector pathway responsible for the activation of sporulation genes in response to nutritional stress. Spo0A may act in concert with spo0H (a sigma factor) to control the expression of some genes that are critical to the sporulation process.</text>
</comment>
<dbReference type="SUPFAM" id="SSF46689">
    <property type="entry name" value="Homeodomain-like"/>
    <property type="match status" value="2"/>
</dbReference>